<evidence type="ECO:0000313" key="3">
    <source>
        <dbReference type="EMBL" id="GAA3766673.1"/>
    </source>
</evidence>
<keyword evidence="4" id="KW-1185">Reference proteome</keyword>
<dbReference type="Proteomes" id="UP001500540">
    <property type="component" value="Unassembled WGS sequence"/>
</dbReference>
<feature type="domain" description="HNH nuclease" evidence="2">
    <location>
        <begin position="372"/>
        <end position="424"/>
    </location>
</feature>
<evidence type="ECO:0000256" key="1">
    <source>
        <dbReference type="SAM" id="MobiDB-lite"/>
    </source>
</evidence>
<proteinExistence type="predicted"/>
<comment type="caution">
    <text evidence="3">The sequence shown here is derived from an EMBL/GenBank/DDBJ whole genome shotgun (WGS) entry which is preliminary data.</text>
</comment>
<dbReference type="InterPro" id="IPR003870">
    <property type="entry name" value="DUF222"/>
</dbReference>
<feature type="region of interest" description="Disordered" evidence="1">
    <location>
        <begin position="439"/>
        <end position="459"/>
    </location>
</feature>
<dbReference type="Pfam" id="PF02720">
    <property type="entry name" value="DUF222"/>
    <property type="match status" value="1"/>
</dbReference>
<accession>A0ABP7GK42</accession>
<name>A0ABP7GK42_9MICO</name>
<protein>
    <recommendedName>
        <fullName evidence="2">HNH nuclease domain-containing protein</fullName>
    </recommendedName>
</protein>
<sequence>MDPAADRSGAAPFLDAAALAVALAEHDDYVASQGGPDEGERLLASGAVHDGAVDAFADALARSRVDVAEQYALAGQIIGDAMACPDPWCGPDPTRDPHWRDPRDRTAAQVRAERVEMAERAAVCDLAVRARMSEWMIRTRANTARNLQASCPKTWAAFRAGLVDERNAETIAGLAVSLPDDEGVRAAFDDAAASAGSRLTPGKFRTYARALRERLHPESVDDRHRRSRADRGAWLAAELDGMATFSVYGPAAELHAVHARVDAGARHLHAQDGEARTLTQLRADVAIGLLHGTDPAHTAPAMAGPSVAITIPALTLLGHGDEPAILDGYGPIPLDDAKHLAGDATSWVRVLTHPVTGTILNLDRSTYRVPKDLRRWLGARDPVCTMPGCGRLARDCQIDHRIEWAEGGATSAGNTGPLCHPHHRMKTETRWRFETDPDTGEVRWLSPTGHSADLDPPPW</sequence>
<evidence type="ECO:0000313" key="4">
    <source>
        <dbReference type="Proteomes" id="UP001500540"/>
    </source>
</evidence>
<reference evidence="4" key="1">
    <citation type="journal article" date="2019" name="Int. J. Syst. Evol. Microbiol.">
        <title>The Global Catalogue of Microorganisms (GCM) 10K type strain sequencing project: providing services to taxonomists for standard genome sequencing and annotation.</title>
        <authorList>
            <consortium name="The Broad Institute Genomics Platform"/>
            <consortium name="The Broad Institute Genome Sequencing Center for Infectious Disease"/>
            <person name="Wu L."/>
            <person name="Ma J."/>
        </authorList>
    </citation>
    <scope>NUCLEOTIDE SEQUENCE [LARGE SCALE GENOMIC DNA]</scope>
    <source>
        <strain evidence="4">JCM 16950</strain>
    </source>
</reference>
<dbReference type="Gene3D" id="1.10.30.50">
    <property type="match status" value="1"/>
</dbReference>
<organism evidence="3 4">
    <name type="scientific">Microbacterium kribbense</name>
    <dbReference type="NCBI Taxonomy" id="433645"/>
    <lineage>
        <taxon>Bacteria</taxon>
        <taxon>Bacillati</taxon>
        <taxon>Actinomycetota</taxon>
        <taxon>Actinomycetes</taxon>
        <taxon>Micrococcales</taxon>
        <taxon>Microbacteriaceae</taxon>
        <taxon>Microbacterium</taxon>
    </lineage>
</organism>
<dbReference type="SMART" id="SM00507">
    <property type="entry name" value="HNHc"/>
    <property type="match status" value="1"/>
</dbReference>
<evidence type="ECO:0000259" key="2">
    <source>
        <dbReference type="SMART" id="SM00507"/>
    </source>
</evidence>
<dbReference type="CDD" id="cd00085">
    <property type="entry name" value="HNHc"/>
    <property type="match status" value="1"/>
</dbReference>
<gene>
    <name evidence="3" type="ORF">GCM10022240_18860</name>
</gene>
<dbReference type="EMBL" id="BAABAF010000007">
    <property type="protein sequence ID" value="GAA3766673.1"/>
    <property type="molecule type" value="Genomic_DNA"/>
</dbReference>
<dbReference type="InterPro" id="IPR003615">
    <property type="entry name" value="HNH_nuc"/>
</dbReference>